<comment type="caution">
    <text evidence="1">The sequence shown here is derived from an EMBL/GenBank/DDBJ whole genome shotgun (WGS) entry which is preliminary data.</text>
</comment>
<evidence type="ECO:0000313" key="1">
    <source>
        <dbReference type="EMBL" id="CAF4916966.1"/>
    </source>
</evidence>
<reference evidence="1" key="1">
    <citation type="submission" date="2021-02" db="EMBL/GenBank/DDBJ databases">
        <authorList>
            <person name="Steward A R."/>
        </authorList>
    </citation>
    <scope>NUCLEOTIDE SEQUENCE</scope>
</reference>
<protein>
    <submittedName>
        <fullName evidence="1">Uncharacterized protein</fullName>
    </submittedName>
</protein>
<organism evidence="1 2">
    <name type="scientific">Pieris macdunnoughi</name>
    <dbReference type="NCBI Taxonomy" id="345717"/>
    <lineage>
        <taxon>Eukaryota</taxon>
        <taxon>Metazoa</taxon>
        <taxon>Ecdysozoa</taxon>
        <taxon>Arthropoda</taxon>
        <taxon>Hexapoda</taxon>
        <taxon>Insecta</taxon>
        <taxon>Pterygota</taxon>
        <taxon>Neoptera</taxon>
        <taxon>Endopterygota</taxon>
        <taxon>Lepidoptera</taxon>
        <taxon>Glossata</taxon>
        <taxon>Ditrysia</taxon>
        <taxon>Papilionoidea</taxon>
        <taxon>Pieridae</taxon>
        <taxon>Pierinae</taxon>
        <taxon>Pieris</taxon>
    </lineage>
</organism>
<dbReference type="AlphaFoldDB" id="A0A821W1T5"/>
<dbReference type="EMBL" id="CAJOBZ010000050">
    <property type="protein sequence ID" value="CAF4916966.1"/>
    <property type="molecule type" value="Genomic_DNA"/>
</dbReference>
<dbReference type="Proteomes" id="UP000663880">
    <property type="component" value="Unassembled WGS sequence"/>
</dbReference>
<keyword evidence="2" id="KW-1185">Reference proteome</keyword>
<accession>A0A821W1T5</accession>
<gene>
    <name evidence="1" type="ORF">PMACD_LOCUS12671</name>
</gene>
<name>A0A821W1T5_9NEOP</name>
<sequence length="102" mass="11598">MSLGTSRICHSVLPSDNEILLKVIRRTLRILHMVYAIEDAESAYISRQHQRIQLIRKNKVLDDSSCFALDAVKIKELVLGSSCPKVETVPHAGMRYADMRDM</sequence>
<evidence type="ECO:0000313" key="2">
    <source>
        <dbReference type="Proteomes" id="UP000663880"/>
    </source>
</evidence>
<proteinExistence type="predicted"/>